<evidence type="ECO:0000256" key="6">
    <source>
        <dbReference type="ARBA" id="ARBA00023136"/>
    </source>
</evidence>
<evidence type="ECO:0000256" key="1">
    <source>
        <dbReference type="ARBA" id="ARBA00004397"/>
    </source>
</evidence>
<dbReference type="InterPro" id="IPR007222">
    <property type="entry name" value="Sig_recog_particle_rcpt_asu_N"/>
</dbReference>
<feature type="region of interest" description="Disordered" evidence="8">
    <location>
        <begin position="124"/>
        <end position="212"/>
    </location>
</feature>
<protein>
    <recommendedName>
        <fullName evidence="9">SRP54-type proteins GTP-binding domain-containing protein</fullName>
    </recommendedName>
</protein>
<evidence type="ECO:0000256" key="3">
    <source>
        <dbReference type="ARBA" id="ARBA00022741"/>
    </source>
</evidence>
<dbReference type="SMART" id="SM00963">
    <property type="entry name" value="SRP54_N"/>
    <property type="match status" value="1"/>
</dbReference>
<feature type="compositionally biased region" description="Polar residues" evidence="8">
    <location>
        <begin position="137"/>
        <end position="152"/>
    </location>
</feature>
<dbReference type="Pfam" id="PF04086">
    <property type="entry name" value="SRP-alpha_N"/>
    <property type="match status" value="1"/>
</dbReference>
<evidence type="ECO:0000313" key="10">
    <source>
        <dbReference type="EMBL" id="KAL3824642.1"/>
    </source>
</evidence>
<dbReference type="InterPro" id="IPR013822">
    <property type="entry name" value="Signal_recog_particl_SRP54_hlx"/>
</dbReference>
<dbReference type="EMBL" id="JBJXBP010000006">
    <property type="protein sequence ID" value="KAL3824642.1"/>
    <property type="molecule type" value="Genomic_DNA"/>
</dbReference>
<reference evidence="10 11" key="1">
    <citation type="submission" date="2024-12" db="EMBL/GenBank/DDBJ databases">
        <title>The unique morphological basis and parallel evolutionary history of personate flowers in Penstemon.</title>
        <authorList>
            <person name="Depatie T.H."/>
            <person name="Wessinger C.A."/>
        </authorList>
    </citation>
    <scope>NUCLEOTIDE SEQUENCE [LARGE SCALE GENOMIC DNA]</scope>
    <source>
        <strain evidence="10">WTNN_2</strain>
        <tissue evidence="10">Leaf</tissue>
    </source>
</reference>
<evidence type="ECO:0000259" key="9">
    <source>
        <dbReference type="PROSITE" id="PS00300"/>
    </source>
</evidence>
<keyword evidence="11" id="KW-1185">Reference proteome</keyword>
<keyword evidence="4" id="KW-0256">Endoplasmic reticulum</keyword>
<gene>
    <name evidence="10" type="ORF">ACJIZ3_020671</name>
</gene>
<dbReference type="Gene3D" id="3.30.450.60">
    <property type="match status" value="1"/>
</dbReference>
<dbReference type="SUPFAM" id="SSF52540">
    <property type="entry name" value="P-loop containing nucleoside triphosphate hydrolases"/>
    <property type="match status" value="1"/>
</dbReference>
<evidence type="ECO:0000313" key="11">
    <source>
        <dbReference type="Proteomes" id="UP001634393"/>
    </source>
</evidence>
<dbReference type="SUPFAM" id="SSF47364">
    <property type="entry name" value="Domain of the SRP/SRP receptor G-proteins"/>
    <property type="match status" value="1"/>
</dbReference>
<evidence type="ECO:0000256" key="5">
    <source>
        <dbReference type="ARBA" id="ARBA00023134"/>
    </source>
</evidence>
<evidence type="ECO:0000256" key="2">
    <source>
        <dbReference type="ARBA" id="ARBA00008531"/>
    </source>
</evidence>
<sequence>MLEQLLIFTRGGLILWTCKELGNALRGSPIDTLIRSCLLEERSGAASYNYDAPGASYTLKWTFHNELGLVFVAVYQKILHLLYVDDLLSMVKQEFSQVYDPTRTSYNEFDDIFQQLKKEAEARAEEMKKAKQVGKPVNNNLSRKQGQTQNGIANGGNKKKSGSESGNDSGDGDKLKDQILENGNTKNNNTRKGKAPILVNGNGKENGSSNAGAFDVNKLQKLRSKGVKKTETVVNKVPNVEPKKKITKKNRVWDDSPREAKLDFTDPVSENGEQHVEVVAADEGESMMDKEEIFSSDSETEEEEEDTGKENKVVTKKKGWFSSMFQSIAGKANLEKADLEPALKALKDGLMTKNVAEEIAEKLCESVAASLVGKKLASFTRISSTVQAAMEDALVRILTPRRSIDILRDVHVAKEQGKPYVVVFVGVNGVGKSTNLAKVAYWLQQHKINVMMAACDTFRSGAVEQLRTHARRLQIPIFEKGYEKDPAIVAKEAIQEATRNGTDVVLVDTAGRMQDNEPLMRALSKLVYVNSPDLVLFVGEALVGNDGVDQLSKFNQKLGDLSPSPNPRLIDGILLTKFDTIDDKVGAALSMVYISGAPVMFVGCGQSYTDLKKLNVKSIVKTLLK</sequence>
<evidence type="ECO:0000256" key="4">
    <source>
        <dbReference type="ARBA" id="ARBA00022824"/>
    </source>
</evidence>
<dbReference type="Gene3D" id="1.20.120.140">
    <property type="entry name" value="Signal recognition particle SRP54, nucleotide-binding domain"/>
    <property type="match status" value="1"/>
</dbReference>
<feature type="domain" description="SRP54-type proteins GTP-binding" evidence="9">
    <location>
        <begin position="598"/>
        <end position="611"/>
    </location>
</feature>
<dbReference type="InterPro" id="IPR027417">
    <property type="entry name" value="P-loop_NTPase"/>
</dbReference>
<dbReference type="PROSITE" id="PS00300">
    <property type="entry name" value="SRP54"/>
    <property type="match status" value="1"/>
</dbReference>
<dbReference type="Gene3D" id="3.40.50.300">
    <property type="entry name" value="P-loop containing nucleotide triphosphate hydrolases"/>
    <property type="match status" value="1"/>
</dbReference>
<feature type="region of interest" description="Disordered" evidence="8">
    <location>
        <begin position="292"/>
        <end position="311"/>
    </location>
</feature>
<dbReference type="PANTHER" id="PTHR43134:SF1">
    <property type="entry name" value="SIGNAL RECOGNITION PARTICLE RECEPTOR SUBUNIT ALPHA"/>
    <property type="match status" value="1"/>
</dbReference>
<dbReference type="SMART" id="SM00962">
    <property type="entry name" value="SRP54"/>
    <property type="match status" value="1"/>
</dbReference>
<dbReference type="CDD" id="cd17876">
    <property type="entry name" value="SRalpha_C"/>
    <property type="match status" value="1"/>
</dbReference>
<accession>A0ABD3SJA0</accession>
<dbReference type="Pfam" id="PF02881">
    <property type="entry name" value="SRP54_N"/>
    <property type="match status" value="1"/>
</dbReference>
<dbReference type="CDD" id="cd14826">
    <property type="entry name" value="SR_alpha_SRX"/>
    <property type="match status" value="1"/>
</dbReference>
<evidence type="ECO:0000256" key="8">
    <source>
        <dbReference type="SAM" id="MobiDB-lite"/>
    </source>
</evidence>
<dbReference type="InterPro" id="IPR042101">
    <property type="entry name" value="SRP54_N_sf"/>
</dbReference>
<dbReference type="InterPro" id="IPR000897">
    <property type="entry name" value="SRP54_GTPase_dom"/>
</dbReference>
<proteinExistence type="inferred from homology"/>
<dbReference type="FunFam" id="3.40.50.300:FF:000188">
    <property type="entry name" value="signal recognition particle receptor subunit alpha"/>
    <property type="match status" value="1"/>
</dbReference>
<dbReference type="Proteomes" id="UP001634393">
    <property type="component" value="Unassembled WGS sequence"/>
</dbReference>
<dbReference type="Pfam" id="PF00448">
    <property type="entry name" value="SRP54"/>
    <property type="match status" value="1"/>
</dbReference>
<dbReference type="SMART" id="SM00382">
    <property type="entry name" value="AAA"/>
    <property type="match status" value="1"/>
</dbReference>
<dbReference type="PANTHER" id="PTHR43134">
    <property type="entry name" value="SIGNAL RECOGNITION PARTICLE RECEPTOR SUBUNIT ALPHA"/>
    <property type="match status" value="1"/>
</dbReference>
<evidence type="ECO:0000256" key="7">
    <source>
        <dbReference type="ARBA" id="ARBA00023170"/>
    </source>
</evidence>
<dbReference type="FunFam" id="1.20.120.140:FF:000007">
    <property type="entry name" value="Signal recognition particle receptor subunit alpha"/>
    <property type="match status" value="1"/>
</dbReference>
<keyword evidence="6" id="KW-0472">Membrane</keyword>
<keyword evidence="5" id="KW-0342">GTP-binding</keyword>
<dbReference type="InterPro" id="IPR011012">
    <property type="entry name" value="Longin-like_dom_sf"/>
</dbReference>
<dbReference type="GO" id="GO:0005789">
    <property type="term" value="C:endoplasmic reticulum membrane"/>
    <property type="evidence" value="ECO:0007669"/>
    <property type="project" value="UniProtKB-SubCell"/>
</dbReference>
<name>A0ABD3SJA0_9LAMI</name>
<comment type="similarity">
    <text evidence="2">Belongs to the GTP-binding SRP family.</text>
</comment>
<keyword evidence="3" id="KW-0547">Nucleotide-binding</keyword>
<dbReference type="FunFam" id="3.30.450.60:FF:000016">
    <property type="entry name" value="Signal recognition particle receptor subunit alpha"/>
    <property type="match status" value="1"/>
</dbReference>
<dbReference type="AlphaFoldDB" id="A0ABD3SJA0"/>
<dbReference type="SUPFAM" id="SSF64356">
    <property type="entry name" value="SNARE-like"/>
    <property type="match status" value="1"/>
</dbReference>
<dbReference type="InterPro" id="IPR036225">
    <property type="entry name" value="SRP/SRP_N"/>
</dbReference>
<dbReference type="InterPro" id="IPR003593">
    <property type="entry name" value="AAA+_ATPase"/>
</dbReference>
<feature type="compositionally biased region" description="Acidic residues" evidence="8">
    <location>
        <begin position="298"/>
        <end position="307"/>
    </location>
</feature>
<organism evidence="10 11">
    <name type="scientific">Penstemon smallii</name>
    <dbReference type="NCBI Taxonomy" id="265156"/>
    <lineage>
        <taxon>Eukaryota</taxon>
        <taxon>Viridiplantae</taxon>
        <taxon>Streptophyta</taxon>
        <taxon>Embryophyta</taxon>
        <taxon>Tracheophyta</taxon>
        <taxon>Spermatophyta</taxon>
        <taxon>Magnoliopsida</taxon>
        <taxon>eudicotyledons</taxon>
        <taxon>Gunneridae</taxon>
        <taxon>Pentapetalae</taxon>
        <taxon>asterids</taxon>
        <taxon>lamiids</taxon>
        <taxon>Lamiales</taxon>
        <taxon>Plantaginaceae</taxon>
        <taxon>Cheloneae</taxon>
        <taxon>Penstemon</taxon>
    </lineage>
</organism>
<keyword evidence="7" id="KW-0675">Receptor</keyword>
<dbReference type="GO" id="GO:0005525">
    <property type="term" value="F:GTP binding"/>
    <property type="evidence" value="ECO:0007669"/>
    <property type="project" value="UniProtKB-KW"/>
</dbReference>
<comment type="subcellular location">
    <subcellularLocation>
        <location evidence="1">Endoplasmic reticulum membrane</location>
        <topology evidence="1">Peripheral membrane protein</topology>
        <orientation evidence="1">Cytoplasmic side</orientation>
    </subcellularLocation>
</comment>
<comment type="caution">
    <text evidence="10">The sequence shown here is derived from an EMBL/GenBank/DDBJ whole genome shotgun (WGS) entry which is preliminary data.</text>
</comment>